<proteinExistence type="predicted"/>
<accession>A0A8S5UQD4</accession>
<feature type="transmembrane region" description="Helical" evidence="1">
    <location>
        <begin position="100"/>
        <end position="121"/>
    </location>
</feature>
<keyword evidence="1" id="KW-0472">Membrane</keyword>
<evidence type="ECO:0000256" key="1">
    <source>
        <dbReference type="SAM" id="Phobius"/>
    </source>
</evidence>
<feature type="transmembrane region" description="Helical" evidence="1">
    <location>
        <begin position="34"/>
        <end position="59"/>
    </location>
</feature>
<name>A0A8S5UQD4_9VIRU</name>
<evidence type="ECO:0000313" key="2">
    <source>
        <dbReference type="EMBL" id="DAF96590.1"/>
    </source>
</evidence>
<reference evidence="2" key="1">
    <citation type="journal article" date="2021" name="Proc. Natl. Acad. Sci. U.S.A.">
        <title>A Catalog of Tens of Thousands of Viruses from Human Metagenomes Reveals Hidden Associations with Chronic Diseases.</title>
        <authorList>
            <person name="Tisza M.J."/>
            <person name="Buck C.B."/>
        </authorList>
    </citation>
    <scope>NUCLEOTIDE SEQUENCE</scope>
    <source>
        <strain evidence="2">CtTUL13</strain>
    </source>
</reference>
<organism evidence="2">
    <name type="scientific">Inoviridae sp. ctTUL13</name>
    <dbReference type="NCBI Taxonomy" id="2825782"/>
    <lineage>
        <taxon>Viruses</taxon>
        <taxon>Monodnaviria</taxon>
        <taxon>Loebvirae</taxon>
        <taxon>Hofneiviricota</taxon>
        <taxon>Faserviricetes</taxon>
        <taxon>Tubulavirales</taxon>
        <taxon>Inoviridae</taxon>
    </lineage>
</organism>
<feature type="transmembrane region" description="Helical" evidence="1">
    <location>
        <begin position="6"/>
        <end position="22"/>
    </location>
</feature>
<sequence length="139" mass="15713">MPFIFGFLSWIANFFVWLGVVDKVRRYINFAAMVVVNTAITAAVFAYAAAVLALLLFVYNKTNYLITYINNMISGAGDEVLTWAMDVIKAFGIWNAFVDVYNVFSVPIISIFVIFAMRLGLNTLHSLQRMLISYSIARM</sequence>
<keyword evidence="1" id="KW-0812">Transmembrane</keyword>
<protein>
    <submittedName>
        <fullName evidence="2">Uncharacterized protein</fullName>
    </submittedName>
</protein>
<keyword evidence="1" id="KW-1133">Transmembrane helix</keyword>
<dbReference type="EMBL" id="BK016119">
    <property type="protein sequence ID" value="DAF96590.1"/>
    <property type="molecule type" value="Genomic_DNA"/>
</dbReference>